<dbReference type="InterPro" id="IPR037436">
    <property type="entry name" value="SNX14_PX"/>
</dbReference>
<dbReference type="Gene3D" id="3.30.1520.10">
    <property type="entry name" value="Phox-like domain"/>
    <property type="match status" value="1"/>
</dbReference>
<feature type="non-terminal residue" evidence="6">
    <location>
        <position position="1"/>
    </location>
</feature>
<evidence type="ECO:0000256" key="1">
    <source>
        <dbReference type="ARBA" id="ARBA00010883"/>
    </source>
</evidence>
<sequence>MFCLRTKVEQVKRRLKVDHLREVWRQYPVFCFILLFLMLSTVLLNRYLHILMIFWSFVAGVVTFYCSLGPEYLLPNILFTIKPRPKLEQQELFPLGHSCAVCGKIKCRRHKPTLLLENYQPWLGLKVYSKVDTSLSEVLELVLENFVYPWYRDITDHEAFVDELRATIRFFASVLARRAQKVDIPTLITHKLLKVAMKHIEIIAKARQRAKNTECLQQAALEEYGPDLHIAVRSRRDELQYLRKLTELLFPYILPPKALDCRSLTLLIREVLAGSVFLPSMDFLADPDTVNHLILIFIDDSPPEMATEPPSAFVPFLQKYAESRNKKTSVLKLELKEIREQQDLLFRFMNFLKQEGAVHVLQFCLTVEEFNDKILCPELTDSEMMNLHEEVKKIYTTYCLDESIDKIRFDPFIVEEIRNIAEGPYCSVVKLQTMRCLFEAYEHVLSLLENVFTPMFCHSDEYFRHLLRGAESPARNSRLSRNSLSLDDIRSTTKRGESFGISRIGNKIKGVFKSTTLEGAMLPSYGLSEGDDDLVEEAIMVLEDDSPVEAISTPSTPRNLCAWKITIPYVDFDDIKKERIPVFCIDVERNDRKAGHETEHCSVYRRYLEFYVLESKLTEFHGSFPDAQLPSKRIIGPKNYEFLMSKREEFQEYLQKLLQHPELSSSQLLSDFLSPNSGESQFHDKMLPDVNLGKIIKSVPGKLIKEKGQHLEPFIMSFFNSCESPKPKPSKPELTILSPTSENNKKLFNDLFKNNANRSEYTEKKHNQNYFMEVITVEGVYDCLMYVARVVFHVPDWLHHLLSGGRILFKNTLEAYADYYLKYKLDQVLQEHRAVSLITLLRDAVFCENSEPRSFEDKQKRAKITFEEMMGYIPDFIGKCIGEEAKYEGIRLLFDGLQQPVLNKQLTYVLLDITIQELFPELNKAQKEIHSGASWK</sequence>
<name>A0ABS2Z3E3_POLSE</name>
<feature type="domain" description="PXA" evidence="5">
    <location>
        <begin position="128"/>
        <end position="302"/>
    </location>
</feature>
<dbReference type="InterPro" id="IPR037892">
    <property type="entry name" value="SNX14_RGS"/>
</dbReference>
<dbReference type="Gene3D" id="1.10.167.10">
    <property type="entry name" value="Regulator of G-protein Signalling 4, domain 2"/>
    <property type="match status" value="1"/>
</dbReference>
<dbReference type="SMART" id="SM00313">
    <property type="entry name" value="PXA"/>
    <property type="match status" value="1"/>
</dbReference>
<dbReference type="PANTHER" id="PTHR22775:SF44">
    <property type="entry name" value="SORTING NEXIN-14"/>
    <property type="match status" value="1"/>
</dbReference>
<evidence type="ECO:0000259" key="5">
    <source>
        <dbReference type="PROSITE" id="PS51207"/>
    </source>
</evidence>
<dbReference type="CDD" id="cd06877">
    <property type="entry name" value="PX_SNX14"/>
    <property type="match status" value="1"/>
</dbReference>
<dbReference type="Proteomes" id="UP001166052">
    <property type="component" value="Unassembled WGS sequence"/>
</dbReference>
<dbReference type="SMART" id="SM00312">
    <property type="entry name" value="PX"/>
    <property type="match status" value="1"/>
</dbReference>
<dbReference type="Pfam" id="PF00615">
    <property type="entry name" value="RGS"/>
    <property type="match status" value="1"/>
</dbReference>
<gene>
    <name evidence="6" type="primary">Snx14</name>
    <name evidence="6" type="ORF">GTO92_0015774</name>
</gene>
<dbReference type="Pfam" id="PF02194">
    <property type="entry name" value="PXA"/>
    <property type="match status" value="1"/>
</dbReference>
<keyword evidence="2" id="KW-0472">Membrane</keyword>
<feature type="domain" description="PX" evidence="4">
    <location>
        <begin position="561"/>
        <end position="680"/>
    </location>
</feature>
<dbReference type="GeneID" id="120525620"/>
<dbReference type="SMART" id="SM00315">
    <property type="entry name" value="RGS"/>
    <property type="match status" value="1"/>
</dbReference>
<dbReference type="InterPro" id="IPR016137">
    <property type="entry name" value="RGS"/>
</dbReference>
<evidence type="ECO:0000259" key="3">
    <source>
        <dbReference type="PROSITE" id="PS50132"/>
    </source>
</evidence>
<keyword evidence="7" id="KW-1185">Reference proteome</keyword>
<keyword evidence="2" id="KW-0812">Transmembrane</keyword>
<dbReference type="PROSITE" id="PS51207">
    <property type="entry name" value="PXA"/>
    <property type="match status" value="1"/>
</dbReference>
<proteinExistence type="inferred from homology"/>
<evidence type="ECO:0000259" key="4">
    <source>
        <dbReference type="PROSITE" id="PS50195"/>
    </source>
</evidence>
<dbReference type="PROSITE" id="PS50132">
    <property type="entry name" value="RGS"/>
    <property type="match status" value="1"/>
</dbReference>
<dbReference type="CDD" id="cd08722">
    <property type="entry name" value="RGS_SNX14"/>
    <property type="match status" value="1"/>
</dbReference>
<evidence type="ECO:0000313" key="7">
    <source>
        <dbReference type="Proteomes" id="UP001166052"/>
    </source>
</evidence>
<feature type="transmembrane region" description="Helical" evidence="2">
    <location>
        <begin position="27"/>
        <end position="44"/>
    </location>
</feature>
<dbReference type="Pfam" id="PF00787">
    <property type="entry name" value="PX"/>
    <property type="match status" value="1"/>
</dbReference>
<dbReference type="RefSeq" id="XP_039604003.1">
    <property type="nucleotide sequence ID" value="XM_039748069.1"/>
</dbReference>
<dbReference type="InterPro" id="IPR044926">
    <property type="entry name" value="RGS_subdomain_2"/>
</dbReference>
<feature type="domain" description="RGS" evidence="3">
    <location>
        <begin position="334"/>
        <end position="466"/>
    </location>
</feature>
<reference evidence="6" key="1">
    <citation type="journal article" date="2021" name="Cell">
        <title>Tracing the genetic footprints of vertebrate landing in non-teleost ray-finned fishes.</title>
        <authorList>
            <person name="Bi X."/>
            <person name="Wang K."/>
            <person name="Yang L."/>
            <person name="Pan H."/>
            <person name="Jiang H."/>
            <person name="Wei Q."/>
            <person name="Fang M."/>
            <person name="Yu H."/>
            <person name="Zhu C."/>
            <person name="Cai Y."/>
            <person name="He Y."/>
            <person name="Gan X."/>
            <person name="Zeng H."/>
            <person name="Yu D."/>
            <person name="Zhu Y."/>
            <person name="Jiang H."/>
            <person name="Qiu Q."/>
            <person name="Yang H."/>
            <person name="Zhang Y.E."/>
            <person name="Wang W."/>
            <person name="Zhu M."/>
            <person name="He S."/>
            <person name="Zhang G."/>
        </authorList>
    </citation>
    <scope>NUCLEOTIDE SEQUENCE</scope>
    <source>
        <strain evidence="6">Bchr_001</strain>
    </source>
</reference>
<keyword evidence="2" id="KW-1133">Transmembrane helix</keyword>
<feature type="non-terminal residue" evidence="6">
    <location>
        <position position="936"/>
    </location>
</feature>
<dbReference type="InterPro" id="IPR003114">
    <property type="entry name" value="Phox_assoc"/>
</dbReference>
<dbReference type="SUPFAM" id="SSF64268">
    <property type="entry name" value="PX domain"/>
    <property type="match status" value="1"/>
</dbReference>
<dbReference type="InterPro" id="IPR001683">
    <property type="entry name" value="PX_dom"/>
</dbReference>
<protein>
    <submittedName>
        <fullName evidence="6">SNX14 protein</fullName>
    </submittedName>
</protein>
<evidence type="ECO:0000256" key="2">
    <source>
        <dbReference type="SAM" id="Phobius"/>
    </source>
</evidence>
<dbReference type="PROSITE" id="PS50195">
    <property type="entry name" value="PX"/>
    <property type="match status" value="1"/>
</dbReference>
<feature type="transmembrane region" description="Helical" evidence="2">
    <location>
        <begin position="51"/>
        <end position="74"/>
    </location>
</feature>
<dbReference type="PANTHER" id="PTHR22775">
    <property type="entry name" value="SORTING NEXIN"/>
    <property type="match status" value="1"/>
</dbReference>
<dbReference type="InterPro" id="IPR036305">
    <property type="entry name" value="RGS_sf"/>
</dbReference>
<dbReference type="InterPro" id="IPR036871">
    <property type="entry name" value="PX_dom_sf"/>
</dbReference>
<dbReference type="SUPFAM" id="SSF48097">
    <property type="entry name" value="Regulator of G-protein signaling, RGS"/>
    <property type="match status" value="1"/>
</dbReference>
<dbReference type="EMBL" id="JAAWVN010019451">
    <property type="protein sequence ID" value="MBN3293006.1"/>
    <property type="molecule type" value="Genomic_DNA"/>
</dbReference>
<comment type="similarity">
    <text evidence="1">Belongs to the sorting nexin family.</text>
</comment>
<comment type="caution">
    <text evidence="6">The sequence shown here is derived from an EMBL/GenBank/DDBJ whole genome shotgun (WGS) entry which is preliminary data.</text>
</comment>
<organism evidence="6 7">
    <name type="scientific">Polypterus senegalus</name>
    <name type="common">Senegal bichir</name>
    <dbReference type="NCBI Taxonomy" id="55291"/>
    <lineage>
        <taxon>Eukaryota</taxon>
        <taxon>Metazoa</taxon>
        <taxon>Chordata</taxon>
        <taxon>Craniata</taxon>
        <taxon>Vertebrata</taxon>
        <taxon>Euteleostomi</taxon>
        <taxon>Actinopterygii</taxon>
        <taxon>Polypteriformes</taxon>
        <taxon>Polypteridae</taxon>
        <taxon>Polypterus</taxon>
    </lineage>
</organism>
<dbReference type="InterPro" id="IPR013937">
    <property type="entry name" value="Sorting_nexin_C"/>
</dbReference>
<accession>A0ABS2Z3E3</accession>
<evidence type="ECO:0000313" key="6">
    <source>
        <dbReference type="EMBL" id="MBN3293006.1"/>
    </source>
</evidence>
<dbReference type="Pfam" id="PF08628">
    <property type="entry name" value="Nexin_C"/>
    <property type="match status" value="1"/>
</dbReference>